<dbReference type="Proteomes" id="UP001465755">
    <property type="component" value="Unassembled WGS sequence"/>
</dbReference>
<evidence type="ECO:0000313" key="1">
    <source>
        <dbReference type="EMBL" id="KAK9794937.1"/>
    </source>
</evidence>
<keyword evidence="2" id="KW-1185">Reference proteome</keyword>
<dbReference type="EMBL" id="JALJOQ010000133">
    <property type="protein sequence ID" value="KAK9794937.1"/>
    <property type="molecule type" value="Genomic_DNA"/>
</dbReference>
<accession>A0AAW1NRH3</accession>
<dbReference type="AlphaFoldDB" id="A0AAW1NRH3"/>
<organism evidence="1 2">
    <name type="scientific">Symbiochloris irregularis</name>
    <dbReference type="NCBI Taxonomy" id="706552"/>
    <lineage>
        <taxon>Eukaryota</taxon>
        <taxon>Viridiplantae</taxon>
        <taxon>Chlorophyta</taxon>
        <taxon>core chlorophytes</taxon>
        <taxon>Trebouxiophyceae</taxon>
        <taxon>Trebouxiales</taxon>
        <taxon>Trebouxiaceae</taxon>
        <taxon>Symbiochloris</taxon>
    </lineage>
</organism>
<protein>
    <submittedName>
        <fullName evidence="1">Uncharacterized protein</fullName>
    </submittedName>
</protein>
<dbReference type="InterPro" id="IPR011009">
    <property type="entry name" value="Kinase-like_dom_sf"/>
</dbReference>
<name>A0AAW1NRH3_9CHLO</name>
<evidence type="ECO:0000313" key="2">
    <source>
        <dbReference type="Proteomes" id="UP001465755"/>
    </source>
</evidence>
<comment type="caution">
    <text evidence="1">The sequence shown here is derived from an EMBL/GenBank/DDBJ whole genome shotgun (WGS) entry which is preliminary data.</text>
</comment>
<gene>
    <name evidence="1" type="ORF">WJX73_002857</name>
</gene>
<proteinExistence type="predicted"/>
<dbReference type="SUPFAM" id="SSF56112">
    <property type="entry name" value="Protein kinase-like (PK-like)"/>
    <property type="match status" value="1"/>
</dbReference>
<sequence>MTKTELRKPGEGFKPYAVKYHPSRLHKQVQDAAADCDELVREGEMIKALQGKSVVPLIGWIMLGSVRVQGLVMPWLEGRTLEEAVL</sequence>
<reference evidence="1 2" key="1">
    <citation type="journal article" date="2024" name="Nat. Commun.">
        <title>Phylogenomics reveals the evolutionary origins of lichenization in chlorophyte algae.</title>
        <authorList>
            <person name="Puginier C."/>
            <person name="Libourel C."/>
            <person name="Otte J."/>
            <person name="Skaloud P."/>
            <person name="Haon M."/>
            <person name="Grisel S."/>
            <person name="Petersen M."/>
            <person name="Berrin J.G."/>
            <person name="Delaux P.M."/>
            <person name="Dal Grande F."/>
            <person name="Keller J."/>
        </authorList>
    </citation>
    <scope>NUCLEOTIDE SEQUENCE [LARGE SCALE GENOMIC DNA]</scope>
    <source>
        <strain evidence="1 2">SAG 2036</strain>
    </source>
</reference>